<feature type="transmembrane region" description="Helical" evidence="7">
    <location>
        <begin position="257"/>
        <end position="282"/>
    </location>
</feature>
<gene>
    <name evidence="9" type="ORF">UFOPK1843_00316</name>
</gene>
<dbReference type="PANTHER" id="PTHR30465">
    <property type="entry name" value="INNER MEMBRANE ABC TRANSPORTER"/>
    <property type="match status" value="1"/>
</dbReference>
<feature type="transmembrane region" description="Helical" evidence="7">
    <location>
        <begin position="118"/>
        <end position="140"/>
    </location>
</feature>
<keyword evidence="2" id="KW-0813">Transport</keyword>
<comment type="subcellular location">
    <subcellularLocation>
        <location evidence="1">Cell membrane</location>
        <topology evidence="1">Multi-pass membrane protein</topology>
    </subcellularLocation>
</comment>
<dbReference type="Pfam" id="PF19300">
    <property type="entry name" value="BPD_transp_1_N"/>
    <property type="match status" value="1"/>
</dbReference>
<keyword evidence="6 7" id="KW-0472">Membrane</keyword>
<feature type="transmembrane region" description="Helical" evidence="7">
    <location>
        <begin position="302"/>
        <end position="328"/>
    </location>
</feature>
<dbReference type="Pfam" id="PF00528">
    <property type="entry name" value="BPD_transp_1"/>
    <property type="match status" value="1"/>
</dbReference>
<dbReference type="PANTHER" id="PTHR30465:SF0">
    <property type="entry name" value="OLIGOPEPTIDE TRANSPORT SYSTEM PERMEASE PROTEIN APPB"/>
    <property type="match status" value="1"/>
</dbReference>
<organism evidence="9">
    <name type="scientific">freshwater metagenome</name>
    <dbReference type="NCBI Taxonomy" id="449393"/>
    <lineage>
        <taxon>unclassified sequences</taxon>
        <taxon>metagenomes</taxon>
        <taxon>ecological metagenomes</taxon>
    </lineage>
</organism>
<sequence>MNGLLAYISRRLGVTILILLAVSFTVFVIFALLPFDPATLTCGKNCNDPGIIEANRHRLGYDKSFLEQYWVFIVGLFAGRDFGEGAAFIHCAAPSFGYSVQSHACVTDLMFEALPVTLSLAIGSLILWLIVGVGLGIIAAKFRGKIWDTLSTAFVLVGTSLPTFLTGLMLIVFLVIKLDWSPFPAGGYTPPEEDIVAWFLSMFLPWVTLAFAYAAIYTRFVRSQILEISTEDFIRTARAKGLSDGVILGKHTMRAALAPIVTMAGLDFAGLLGGAILTEAVFNLPGMGRLSLGAVVDIDLPVIVGTTILAAAIVVVMNMILDIVYAFIDPRVRV</sequence>
<dbReference type="GO" id="GO:0055085">
    <property type="term" value="P:transmembrane transport"/>
    <property type="evidence" value="ECO:0007669"/>
    <property type="project" value="InterPro"/>
</dbReference>
<evidence type="ECO:0000256" key="6">
    <source>
        <dbReference type="ARBA" id="ARBA00023136"/>
    </source>
</evidence>
<feature type="domain" description="ABC transmembrane type-1" evidence="8">
    <location>
        <begin position="114"/>
        <end position="325"/>
    </location>
</feature>
<evidence type="ECO:0000256" key="2">
    <source>
        <dbReference type="ARBA" id="ARBA00022448"/>
    </source>
</evidence>
<dbReference type="InterPro" id="IPR000515">
    <property type="entry name" value="MetI-like"/>
</dbReference>
<keyword evidence="4 7" id="KW-0812">Transmembrane</keyword>
<evidence type="ECO:0000256" key="1">
    <source>
        <dbReference type="ARBA" id="ARBA00004651"/>
    </source>
</evidence>
<dbReference type="Gene3D" id="1.10.3720.10">
    <property type="entry name" value="MetI-like"/>
    <property type="match status" value="1"/>
</dbReference>
<dbReference type="InterPro" id="IPR045621">
    <property type="entry name" value="BPD_transp_1_N"/>
</dbReference>
<feature type="transmembrane region" description="Helical" evidence="7">
    <location>
        <begin position="152"/>
        <end position="176"/>
    </location>
</feature>
<dbReference type="InterPro" id="IPR035906">
    <property type="entry name" value="MetI-like_sf"/>
</dbReference>
<proteinExistence type="predicted"/>
<evidence type="ECO:0000313" key="9">
    <source>
        <dbReference type="EMBL" id="CAB4603225.1"/>
    </source>
</evidence>
<name>A0A6J6GW89_9ZZZZ</name>
<evidence type="ECO:0000256" key="5">
    <source>
        <dbReference type="ARBA" id="ARBA00022989"/>
    </source>
</evidence>
<dbReference type="EMBL" id="CAEZUR010000016">
    <property type="protein sequence ID" value="CAB4603225.1"/>
    <property type="molecule type" value="Genomic_DNA"/>
</dbReference>
<evidence type="ECO:0000256" key="4">
    <source>
        <dbReference type="ARBA" id="ARBA00022692"/>
    </source>
</evidence>
<feature type="transmembrane region" description="Helical" evidence="7">
    <location>
        <begin position="12"/>
        <end position="33"/>
    </location>
</feature>
<feature type="transmembrane region" description="Helical" evidence="7">
    <location>
        <begin position="196"/>
        <end position="216"/>
    </location>
</feature>
<dbReference type="GO" id="GO:0005886">
    <property type="term" value="C:plasma membrane"/>
    <property type="evidence" value="ECO:0007669"/>
    <property type="project" value="UniProtKB-SubCell"/>
</dbReference>
<accession>A0A6J6GW89</accession>
<reference evidence="9" key="1">
    <citation type="submission" date="2020-05" db="EMBL/GenBank/DDBJ databases">
        <authorList>
            <person name="Chiriac C."/>
            <person name="Salcher M."/>
            <person name="Ghai R."/>
            <person name="Kavagutti S V."/>
        </authorList>
    </citation>
    <scope>NUCLEOTIDE SEQUENCE</scope>
</reference>
<evidence type="ECO:0000256" key="7">
    <source>
        <dbReference type="SAM" id="Phobius"/>
    </source>
</evidence>
<protein>
    <submittedName>
        <fullName evidence="9">Unannotated protein</fullName>
    </submittedName>
</protein>
<keyword evidence="5 7" id="KW-1133">Transmembrane helix</keyword>
<dbReference type="PROSITE" id="PS50928">
    <property type="entry name" value="ABC_TM1"/>
    <property type="match status" value="1"/>
</dbReference>
<dbReference type="SUPFAM" id="SSF161098">
    <property type="entry name" value="MetI-like"/>
    <property type="match status" value="1"/>
</dbReference>
<keyword evidence="3" id="KW-1003">Cell membrane</keyword>
<evidence type="ECO:0000256" key="3">
    <source>
        <dbReference type="ARBA" id="ARBA00022475"/>
    </source>
</evidence>
<evidence type="ECO:0000259" key="8">
    <source>
        <dbReference type="PROSITE" id="PS50928"/>
    </source>
</evidence>
<dbReference type="CDD" id="cd06261">
    <property type="entry name" value="TM_PBP2"/>
    <property type="match status" value="1"/>
</dbReference>
<dbReference type="AlphaFoldDB" id="A0A6J6GW89"/>